<dbReference type="Proteomes" id="UP000254633">
    <property type="component" value="Unassembled WGS sequence"/>
</dbReference>
<evidence type="ECO:0000313" key="2">
    <source>
        <dbReference type="Proteomes" id="UP000254633"/>
    </source>
</evidence>
<name>A0A379TWN7_SALDZ</name>
<accession>A0A379TWN7</accession>
<proteinExistence type="predicted"/>
<sequence>MMRKTLLATVLTFTADGRSRRLQMQRHTA</sequence>
<protein>
    <submittedName>
        <fullName evidence="1">Uncharacterized protein</fullName>
    </submittedName>
</protein>
<dbReference type="EMBL" id="UGXH01000003">
    <property type="protein sequence ID" value="SUG53899.1"/>
    <property type="molecule type" value="Genomic_DNA"/>
</dbReference>
<dbReference type="AlphaFoldDB" id="A0A379TWN7"/>
<organism evidence="1 2">
    <name type="scientific">Salmonella diarizonae</name>
    <dbReference type="NCBI Taxonomy" id="59204"/>
    <lineage>
        <taxon>Bacteria</taxon>
        <taxon>Pseudomonadati</taxon>
        <taxon>Pseudomonadota</taxon>
        <taxon>Gammaproteobacteria</taxon>
        <taxon>Enterobacterales</taxon>
        <taxon>Enterobacteriaceae</taxon>
        <taxon>Salmonella</taxon>
    </lineage>
</organism>
<reference evidence="1 2" key="1">
    <citation type="submission" date="2018-06" db="EMBL/GenBank/DDBJ databases">
        <authorList>
            <consortium name="Pathogen Informatics"/>
            <person name="Doyle S."/>
        </authorList>
    </citation>
    <scope>NUCLEOTIDE SEQUENCE [LARGE SCALE GENOMIC DNA]</scope>
    <source>
        <strain evidence="1 2">NCTC10060</strain>
    </source>
</reference>
<gene>
    <name evidence="1" type="ORF">NCTC10060_00967</name>
</gene>
<evidence type="ECO:0000313" key="1">
    <source>
        <dbReference type="EMBL" id="SUG53899.1"/>
    </source>
</evidence>